<dbReference type="PROSITE" id="PS51257">
    <property type="entry name" value="PROKAR_LIPOPROTEIN"/>
    <property type="match status" value="1"/>
</dbReference>
<accession>A0A4R4E1L2</accession>
<organism evidence="1 2">
    <name type="scientific">Flaviaesturariibacter aridisoli</name>
    <dbReference type="NCBI Taxonomy" id="2545761"/>
    <lineage>
        <taxon>Bacteria</taxon>
        <taxon>Pseudomonadati</taxon>
        <taxon>Bacteroidota</taxon>
        <taxon>Chitinophagia</taxon>
        <taxon>Chitinophagales</taxon>
        <taxon>Chitinophagaceae</taxon>
        <taxon>Flaviaestuariibacter</taxon>
    </lineage>
</organism>
<comment type="caution">
    <text evidence="1">The sequence shown here is derived from an EMBL/GenBank/DDBJ whole genome shotgun (WGS) entry which is preliminary data.</text>
</comment>
<dbReference type="AlphaFoldDB" id="A0A4R4E1L2"/>
<sequence length="238" mass="27172">MPRLFLLLPLFLASCLGPGNTDCCERLSRDSLAHGLYVERYHTFCAGVWGDGYTLYLTDTTSFRARIGWQDEHGHLGWRLDADSLRVFRYEFADDIDTLRHVQLFPEQLAAVRAKGHEVLLQPLLGVPPPDCVQLVTDPGFTELSEGYRLRSRQLQCPPNYTNEYRLIDGKGLNLLLGYDRPGENLSFYPTVQKDGSIDIYETTSRQWRDTTLREAFYLPALRHAGLVQPCDKTSTKK</sequence>
<gene>
    <name evidence="1" type="ORF">E0486_09155</name>
</gene>
<dbReference type="Proteomes" id="UP000295164">
    <property type="component" value="Unassembled WGS sequence"/>
</dbReference>
<name>A0A4R4E1L2_9BACT</name>
<dbReference type="EMBL" id="SKFH01000011">
    <property type="protein sequence ID" value="TCZ72248.1"/>
    <property type="molecule type" value="Genomic_DNA"/>
</dbReference>
<evidence type="ECO:0000313" key="2">
    <source>
        <dbReference type="Proteomes" id="UP000295164"/>
    </source>
</evidence>
<keyword evidence="2" id="KW-1185">Reference proteome</keyword>
<dbReference type="OrthoDB" id="9892521at2"/>
<reference evidence="1 2" key="1">
    <citation type="submission" date="2019-03" db="EMBL/GenBank/DDBJ databases">
        <authorList>
            <person name="Kim M.K.M."/>
        </authorList>
    </citation>
    <scope>NUCLEOTIDE SEQUENCE [LARGE SCALE GENOMIC DNA]</scope>
    <source>
        <strain evidence="1 2">17J68-15</strain>
    </source>
</reference>
<proteinExistence type="predicted"/>
<dbReference type="RefSeq" id="WP_131851862.1">
    <property type="nucleotide sequence ID" value="NZ_SKFH01000011.1"/>
</dbReference>
<protein>
    <submittedName>
        <fullName evidence="1">Uncharacterized protein</fullName>
    </submittedName>
</protein>
<evidence type="ECO:0000313" key="1">
    <source>
        <dbReference type="EMBL" id="TCZ72248.1"/>
    </source>
</evidence>